<dbReference type="RefSeq" id="XP_001301786.1">
    <property type="nucleotide sequence ID" value="XM_001301785.1"/>
</dbReference>
<dbReference type="Gene3D" id="2.60.40.790">
    <property type="match status" value="1"/>
</dbReference>
<sequence>MAEHFTSFHILMEPTLDDLTELKRLLGLGSTPYVEALLKAEIQKIEPKFATVKAPEPAKPAAPVRRYQSITSYAFSDSKKTAEIMIREIRGLEQAKIEFEPQKNGFSIAVIREEQNLPNLKLVVSPIKEIVPADSTYKIRRETLTVILAKKKEETWMKLKDTSLTPKKEEKKKPEDDVDAKENPNAALMNMMKKLYDEGDDEMKRTISKAMWEAQHKKPEDEEKKDKK</sequence>
<dbReference type="InterPro" id="IPR008978">
    <property type="entry name" value="HSP20-like_chaperone"/>
</dbReference>
<dbReference type="PANTHER" id="PTHR13164">
    <property type="entry name" value="CALICYLIN BINDING PROTEIN"/>
    <property type="match status" value="1"/>
</dbReference>
<dbReference type="PROSITE" id="PS51203">
    <property type="entry name" value="CS"/>
    <property type="match status" value="1"/>
</dbReference>
<dbReference type="VEuPathDB" id="TrichDB:TVAGG3_1015620"/>
<dbReference type="STRING" id="5722.A2G1W0"/>
<evidence type="ECO:0000259" key="3">
    <source>
        <dbReference type="PROSITE" id="PS51203"/>
    </source>
</evidence>
<dbReference type="Proteomes" id="UP000001542">
    <property type="component" value="Unassembled WGS sequence"/>
</dbReference>
<dbReference type="VEuPathDB" id="TrichDB:TVAG_440600"/>
<name>A2G1W0_TRIV3</name>
<feature type="region of interest" description="Disordered" evidence="1">
    <location>
        <begin position="206"/>
        <end position="228"/>
    </location>
</feature>
<protein>
    <recommendedName>
        <fullName evidence="6">Calcyclin-binding protein</fullName>
    </recommendedName>
</protein>
<dbReference type="InterPro" id="IPR052289">
    <property type="entry name" value="Calcyclin-binding_UBL-bridge"/>
</dbReference>
<gene>
    <name evidence="4" type="ORF">TVAG_440600</name>
</gene>
<dbReference type="InterPro" id="IPR007052">
    <property type="entry name" value="CS_dom"/>
</dbReference>
<organism evidence="4 5">
    <name type="scientific">Trichomonas vaginalis (strain ATCC PRA-98 / G3)</name>
    <dbReference type="NCBI Taxonomy" id="412133"/>
    <lineage>
        <taxon>Eukaryota</taxon>
        <taxon>Metamonada</taxon>
        <taxon>Parabasalia</taxon>
        <taxon>Trichomonadida</taxon>
        <taxon>Trichomonadidae</taxon>
        <taxon>Trichomonas</taxon>
    </lineage>
</organism>
<dbReference type="AlphaFoldDB" id="A2G1W0"/>
<evidence type="ECO:0000313" key="5">
    <source>
        <dbReference type="Proteomes" id="UP000001542"/>
    </source>
</evidence>
<keyword evidence="5" id="KW-1185">Reference proteome</keyword>
<dbReference type="PANTHER" id="PTHR13164:SF3">
    <property type="entry name" value="CALCYCLIN-BINDING PROTEIN"/>
    <property type="match status" value="1"/>
</dbReference>
<dbReference type="InParanoid" id="A2G1W0"/>
<dbReference type="eggNOG" id="KOG3260">
    <property type="taxonomic scope" value="Eukaryota"/>
</dbReference>
<dbReference type="GO" id="GO:0005634">
    <property type="term" value="C:nucleus"/>
    <property type="evidence" value="ECO:0000318"/>
    <property type="project" value="GO_Central"/>
</dbReference>
<dbReference type="SMR" id="A2G1W0"/>
<evidence type="ECO:0000259" key="2">
    <source>
        <dbReference type="PROSITE" id="PS51048"/>
    </source>
</evidence>
<reference evidence="4" key="1">
    <citation type="submission" date="2006-10" db="EMBL/GenBank/DDBJ databases">
        <authorList>
            <person name="Amadeo P."/>
            <person name="Zhao Q."/>
            <person name="Wortman J."/>
            <person name="Fraser-Liggett C."/>
            <person name="Carlton J."/>
        </authorList>
    </citation>
    <scope>NUCLEOTIDE SEQUENCE</scope>
    <source>
        <strain evidence="4">G3</strain>
    </source>
</reference>
<feature type="region of interest" description="Disordered" evidence="1">
    <location>
        <begin position="162"/>
        <end position="186"/>
    </location>
</feature>
<feature type="domain" description="SGS" evidence="2">
    <location>
        <begin position="145"/>
        <end position="228"/>
    </location>
</feature>
<feature type="domain" description="CS" evidence="3">
    <location>
        <begin position="68"/>
        <end position="160"/>
    </location>
</feature>
<dbReference type="PROSITE" id="PS51048">
    <property type="entry name" value="SGS"/>
    <property type="match status" value="1"/>
</dbReference>
<dbReference type="EMBL" id="DS114258">
    <property type="protein sequence ID" value="EAX88856.1"/>
    <property type="molecule type" value="Genomic_DNA"/>
</dbReference>
<feature type="compositionally biased region" description="Basic and acidic residues" evidence="1">
    <location>
        <begin position="162"/>
        <end position="175"/>
    </location>
</feature>
<dbReference type="KEGG" id="tva:4746521"/>
<dbReference type="InterPro" id="IPR007699">
    <property type="entry name" value="SGS_dom"/>
</dbReference>
<evidence type="ECO:0008006" key="6">
    <source>
        <dbReference type="Google" id="ProtNLM"/>
    </source>
</evidence>
<dbReference type="OrthoDB" id="164025at2759"/>
<dbReference type="SUPFAM" id="SSF49764">
    <property type="entry name" value="HSP20-like chaperones"/>
    <property type="match status" value="1"/>
</dbReference>
<evidence type="ECO:0000256" key="1">
    <source>
        <dbReference type="SAM" id="MobiDB-lite"/>
    </source>
</evidence>
<proteinExistence type="predicted"/>
<reference evidence="4" key="2">
    <citation type="journal article" date="2007" name="Science">
        <title>Draft genome sequence of the sexually transmitted pathogen Trichomonas vaginalis.</title>
        <authorList>
            <person name="Carlton J.M."/>
            <person name="Hirt R.P."/>
            <person name="Silva J.C."/>
            <person name="Delcher A.L."/>
            <person name="Schatz M."/>
            <person name="Zhao Q."/>
            <person name="Wortman J.R."/>
            <person name="Bidwell S.L."/>
            <person name="Alsmark U.C.M."/>
            <person name="Besteiro S."/>
            <person name="Sicheritz-Ponten T."/>
            <person name="Noel C.J."/>
            <person name="Dacks J.B."/>
            <person name="Foster P.G."/>
            <person name="Simillion C."/>
            <person name="Van de Peer Y."/>
            <person name="Miranda-Saavedra D."/>
            <person name="Barton G.J."/>
            <person name="Westrop G.D."/>
            <person name="Mueller S."/>
            <person name="Dessi D."/>
            <person name="Fiori P.L."/>
            <person name="Ren Q."/>
            <person name="Paulsen I."/>
            <person name="Zhang H."/>
            <person name="Bastida-Corcuera F.D."/>
            <person name="Simoes-Barbosa A."/>
            <person name="Brown M.T."/>
            <person name="Hayes R.D."/>
            <person name="Mukherjee M."/>
            <person name="Okumura C.Y."/>
            <person name="Schneider R."/>
            <person name="Smith A.J."/>
            <person name="Vanacova S."/>
            <person name="Villalvazo M."/>
            <person name="Haas B.J."/>
            <person name="Pertea M."/>
            <person name="Feldblyum T.V."/>
            <person name="Utterback T.R."/>
            <person name="Shu C.L."/>
            <person name="Osoegawa K."/>
            <person name="de Jong P.J."/>
            <person name="Hrdy I."/>
            <person name="Horvathova L."/>
            <person name="Zubacova Z."/>
            <person name="Dolezal P."/>
            <person name="Malik S.B."/>
            <person name="Logsdon J.M. Jr."/>
            <person name="Henze K."/>
            <person name="Gupta A."/>
            <person name="Wang C.C."/>
            <person name="Dunne R.L."/>
            <person name="Upcroft J.A."/>
            <person name="Upcroft P."/>
            <person name="White O."/>
            <person name="Salzberg S.L."/>
            <person name="Tang P."/>
            <person name="Chiu C.-H."/>
            <person name="Lee Y.-S."/>
            <person name="Embley T.M."/>
            <person name="Coombs G.H."/>
            <person name="Mottram J.C."/>
            <person name="Tachezy J."/>
            <person name="Fraser-Liggett C.M."/>
            <person name="Johnson P.J."/>
        </authorList>
    </citation>
    <scope>NUCLEOTIDE SEQUENCE [LARGE SCALE GENOMIC DNA]</scope>
    <source>
        <strain evidence="4">G3</strain>
    </source>
</reference>
<accession>A2G1W0</accession>
<evidence type="ECO:0000313" key="4">
    <source>
        <dbReference type="EMBL" id="EAX88856.1"/>
    </source>
</evidence>
<feature type="compositionally biased region" description="Basic and acidic residues" evidence="1">
    <location>
        <begin position="214"/>
        <end position="228"/>
    </location>
</feature>